<dbReference type="InterPro" id="IPR033427">
    <property type="entry name" value="DUF5123"/>
</dbReference>
<keyword evidence="1" id="KW-0677">Repeat</keyword>
<feature type="domain" description="Fibronectin type-III" evidence="3">
    <location>
        <begin position="38"/>
        <end position="133"/>
    </location>
</feature>
<proteinExistence type="predicted"/>
<dbReference type="InterPro" id="IPR012334">
    <property type="entry name" value="Pectin_lyas_fold"/>
</dbReference>
<dbReference type="InterPro" id="IPR003961">
    <property type="entry name" value="FN3_dom"/>
</dbReference>
<evidence type="ECO:0000259" key="3">
    <source>
        <dbReference type="PROSITE" id="PS50853"/>
    </source>
</evidence>
<feature type="region of interest" description="Disordered" evidence="2">
    <location>
        <begin position="503"/>
        <end position="524"/>
    </location>
</feature>
<organism evidence="4 5">
    <name type="scientific">Segatella oris</name>
    <dbReference type="NCBI Taxonomy" id="28135"/>
    <lineage>
        <taxon>Bacteria</taxon>
        <taxon>Pseudomonadati</taxon>
        <taxon>Bacteroidota</taxon>
        <taxon>Bacteroidia</taxon>
        <taxon>Bacteroidales</taxon>
        <taxon>Prevotellaceae</taxon>
        <taxon>Segatella</taxon>
    </lineage>
</organism>
<reference evidence="4 5" key="1">
    <citation type="submission" date="2018-12" db="EMBL/GenBank/DDBJ databases">
        <authorList>
            <consortium name="Pathogen Informatics"/>
        </authorList>
    </citation>
    <scope>NUCLEOTIDE SEQUENCE [LARGE SCALE GENOMIC DNA]</scope>
    <source>
        <strain evidence="4 5">NCTC13071</strain>
    </source>
</reference>
<dbReference type="Gene3D" id="2.60.40.10">
    <property type="entry name" value="Immunoglobulins"/>
    <property type="match status" value="1"/>
</dbReference>
<dbReference type="InterPro" id="IPR036116">
    <property type="entry name" value="FN3_sf"/>
</dbReference>
<dbReference type="PANTHER" id="PTHR46708">
    <property type="entry name" value="TENASCIN"/>
    <property type="match status" value="1"/>
</dbReference>
<evidence type="ECO:0000256" key="2">
    <source>
        <dbReference type="SAM" id="MobiDB-lite"/>
    </source>
</evidence>
<dbReference type="PANTHER" id="PTHR46708:SF2">
    <property type="entry name" value="FIBRONECTIN TYPE-III DOMAIN-CONTAINING PROTEIN"/>
    <property type="match status" value="1"/>
</dbReference>
<sequence>MKTNHIITTCLLGLSLGLTSCDSPMEEIKDIIFDRVFSPIGLEAKNIGESNATLNWTASSGVKSYQVEVYADDSLTFTGSPILTIKVNNPTLELKNLVYDTKYSARVMALDTADVSRNSKWSEVYFRTNAQQLLTAFSLEDIGDKDIVAHWPAGEDADNIIVFKKTTGEKVTAYALTENDKTNGRAHVTGLQPETEYTLKLYRNGKERGSKSFKTIVDLSGATIVRSSDNFSEMLENATAHQIFALYNGTYKISAGAGEDGAGAAVINKDITIKGIYPTSKPKIQGRFQMEDGAGLTLTNVIVDGTKNATNDQFFNYKTATTYKALDINNCEFYGAVSGGTVMKGFYYVNVAATIEAVNIRNSYIHDITCDGGDMFDCRKGYIKTLNINNNIIYNCAKERDFVRYDDAAKSFNNPVPEINITNNTIDNCMNGANGKRILYVRFNGKKAGQHIKMANNLITNTQAVYTNQATTSTPEYSNNYYFNCTNANIFAPSDSGNSLYWNGDTSGRNGSDPKYKAPSKGDFTIGNEEVSKLKVGATR</sequence>
<dbReference type="SMART" id="SM00060">
    <property type="entry name" value="FN3"/>
    <property type="match status" value="2"/>
</dbReference>
<dbReference type="SUPFAM" id="SSF51126">
    <property type="entry name" value="Pectin lyase-like"/>
    <property type="match status" value="1"/>
</dbReference>
<dbReference type="InterPro" id="IPR011050">
    <property type="entry name" value="Pectin_lyase_fold/virulence"/>
</dbReference>
<dbReference type="PROSITE" id="PS50853">
    <property type="entry name" value="FN3"/>
    <property type="match status" value="1"/>
</dbReference>
<dbReference type="InterPro" id="IPR013783">
    <property type="entry name" value="Ig-like_fold"/>
</dbReference>
<dbReference type="Proteomes" id="UP000274578">
    <property type="component" value="Chromosome 1"/>
</dbReference>
<dbReference type="Pfam" id="PF17161">
    <property type="entry name" value="DUF5123"/>
    <property type="match status" value="1"/>
</dbReference>
<name>A0A3S4X2V3_9BACT</name>
<accession>A0A3S4X2V3</accession>
<dbReference type="KEGG" id="poc:NCTC13071_01932"/>
<dbReference type="Pfam" id="PF16318">
    <property type="entry name" value="DUF4957"/>
    <property type="match status" value="1"/>
</dbReference>
<evidence type="ECO:0000313" key="5">
    <source>
        <dbReference type="Proteomes" id="UP000274578"/>
    </source>
</evidence>
<protein>
    <submittedName>
        <fullName evidence="4">Fibronectin type III domain</fullName>
    </submittedName>
</protein>
<evidence type="ECO:0000256" key="1">
    <source>
        <dbReference type="ARBA" id="ARBA00022737"/>
    </source>
</evidence>
<dbReference type="Gene3D" id="2.160.20.10">
    <property type="entry name" value="Single-stranded right-handed beta-helix, Pectin lyase-like"/>
    <property type="match status" value="1"/>
</dbReference>
<evidence type="ECO:0000313" key="4">
    <source>
        <dbReference type="EMBL" id="VEH15917.1"/>
    </source>
</evidence>
<gene>
    <name evidence="4" type="ORF">NCTC13071_01932</name>
</gene>
<dbReference type="InterPro" id="IPR032530">
    <property type="entry name" value="DUF4957"/>
</dbReference>
<dbReference type="EMBL" id="LR134384">
    <property type="protein sequence ID" value="VEH15917.1"/>
    <property type="molecule type" value="Genomic_DNA"/>
</dbReference>
<dbReference type="SUPFAM" id="SSF49265">
    <property type="entry name" value="Fibronectin type III"/>
    <property type="match status" value="1"/>
</dbReference>
<dbReference type="CDD" id="cd00063">
    <property type="entry name" value="FN3"/>
    <property type="match status" value="2"/>
</dbReference>
<dbReference type="AlphaFoldDB" id="A0A3S4X2V3"/>
<dbReference type="PROSITE" id="PS51257">
    <property type="entry name" value="PROKAR_LIPOPROTEIN"/>
    <property type="match status" value="1"/>
</dbReference>
<dbReference type="InterPro" id="IPR050991">
    <property type="entry name" value="ECM_Regulatory_Proteins"/>
</dbReference>
<dbReference type="Pfam" id="PF00041">
    <property type="entry name" value="fn3"/>
    <property type="match status" value="1"/>
</dbReference>